<protein>
    <recommendedName>
        <fullName evidence="1">YgjP-like metallopeptidase domain-containing protein</fullName>
    </recommendedName>
</protein>
<sequence>MQSQGDILTLPRVQLDFFDALLEPGTGKNAISETGVVIGQSKLPMECVRNKRAKRYIIRLLPELVLRVTIPRGGSRKEALRFVSENYAWVEKQFLSLRLQGSLLPDDTSQAMGTVLFRGRRISIPSMGREQSLACFSDQLSRASSETAVCSRDSAEKILRRLAKVELPKTTFDLAKYHGFAPGRVSIRNQKTRWGSCSSTGAISLNWRLVQVPAFVRDYVILHELVHLDHLNHSTRFWKRLAKACPNHKAAEAWLKQCGNNIC</sequence>
<evidence type="ECO:0000259" key="1">
    <source>
        <dbReference type="Pfam" id="PF01863"/>
    </source>
</evidence>
<dbReference type="EMBL" id="UINC01023887">
    <property type="protein sequence ID" value="SVA96450.1"/>
    <property type="molecule type" value="Genomic_DNA"/>
</dbReference>
<dbReference type="InterPro" id="IPR002725">
    <property type="entry name" value="YgjP-like_metallopeptidase"/>
</dbReference>
<dbReference type="PANTHER" id="PTHR30399">
    <property type="entry name" value="UNCHARACTERIZED PROTEIN YGJP"/>
    <property type="match status" value="1"/>
</dbReference>
<dbReference type="Pfam" id="PF01863">
    <property type="entry name" value="YgjP-like"/>
    <property type="match status" value="1"/>
</dbReference>
<evidence type="ECO:0000313" key="2">
    <source>
        <dbReference type="EMBL" id="SVA96450.1"/>
    </source>
</evidence>
<feature type="domain" description="YgjP-like metallopeptidase" evidence="1">
    <location>
        <begin position="55"/>
        <end position="257"/>
    </location>
</feature>
<name>A0A382A4K2_9ZZZZ</name>
<dbReference type="PANTHER" id="PTHR30399:SF1">
    <property type="entry name" value="UTP PYROPHOSPHATASE"/>
    <property type="match status" value="1"/>
</dbReference>
<dbReference type="Gene3D" id="3.30.2010.10">
    <property type="entry name" value="Metalloproteases ('zincins'), catalytic domain"/>
    <property type="match status" value="1"/>
</dbReference>
<organism evidence="2">
    <name type="scientific">marine metagenome</name>
    <dbReference type="NCBI Taxonomy" id="408172"/>
    <lineage>
        <taxon>unclassified sequences</taxon>
        <taxon>metagenomes</taxon>
        <taxon>ecological metagenomes</taxon>
    </lineage>
</organism>
<dbReference type="CDD" id="cd07344">
    <property type="entry name" value="M48_yhfN_like"/>
    <property type="match status" value="1"/>
</dbReference>
<accession>A0A382A4K2</accession>
<proteinExistence type="predicted"/>
<dbReference type="InterPro" id="IPR053136">
    <property type="entry name" value="UTP_pyrophosphatase-like"/>
</dbReference>
<gene>
    <name evidence="2" type="ORF">METZ01_LOCUS149304</name>
</gene>
<dbReference type="AlphaFoldDB" id="A0A382A4K2"/>
<reference evidence="2" key="1">
    <citation type="submission" date="2018-05" db="EMBL/GenBank/DDBJ databases">
        <authorList>
            <person name="Lanie J.A."/>
            <person name="Ng W.-L."/>
            <person name="Kazmierczak K.M."/>
            <person name="Andrzejewski T.M."/>
            <person name="Davidsen T.M."/>
            <person name="Wayne K.J."/>
            <person name="Tettelin H."/>
            <person name="Glass J.I."/>
            <person name="Rusch D."/>
            <person name="Podicherti R."/>
            <person name="Tsui H.-C.T."/>
            <person name="Winkler M.E."/>
        </authorList>
    </citation>
    <scope>NUCLEOTIDE SEQUENCE</scope>
</reference>